<evidence type="ECO:0000256" key="4">
    <source>
        <dbReference type="SAM" id="MobiDB-lite"/>
    </source>
</evidence>
<dbReference type="Pfam" id="PF02182">
    <property type="entry name" value="SAD_SRA"/>
    <property type="match status" value="1"/>
</dbReference>
<dbReference type="SUPFAM" id="SSF88697">
    <property type="entry name" value="PUA domain-like"/>
    <property type="match status" value="1"/>
</dbReference>
<comment type="subcellular location">
    <subcellularLocation>
        <location evidence="1">Chromosome</location>
    </subcellularLocation>
    <subcellularLocation>
        <location evidence="3">Nucleus</location>
    </subcellularLocation>
</comment>
<dbReference type="Gene3D" id="2.30.280.10">
    <property type="entry name" value="SRA-YDG"/>
    <property type="match status" value="1"/>
</dbReference>
<dbReference type="OrthoDB" id="2270193at2759"/>
<evidence type="ECO:0000256" key="3">
    <source>
        <dbReference type="PROSITE-ProRule" id="PRU00358"/>
    </source>
</evidence>
<dbReference type="GO" id="GO:0042054">
    <property type="term" value="F:histone methyltransferase activity"/>
    <property type="evidence" value="ECO:0007669"/>
    <property type="project" value="TreeGrafter"/>
</dbReference>
<evidence type="ECO:0000313" key="6">
    <source>
        <dbReference type="EMBL" id="CAB9523737.1"/>
    </source>
</evidence>
<dbReference type="PANTHER" id="PTHR45660:SF13">
    <property type="entry name" value="HISTONE-LYSINE N-METHYLTRANSFERASE SETMAR"/>
    <property type="match status" value="1"/>
</dbReference>
<dbReference type="PANTHER" id="PTHR45660">
    <property type="entry name" value="HISTONE-LYSINE N-METHYLTRANSFERASE SETMAR"/>
    <property type="match status" value="1"/>
</dbReference>
<dbReference type="InterPro" id="IPR036987">
    <property type="entry name" value="SRA-YDG_sf"/>
</dbReference>
<accession>A0A9N8HSJ1</accession>
<keyword evidence="6" id="KW-0436">Ligase</keyword>
<dbReference type="InterPro" id="IPR003105">
    <property type="entry name" value="SRA_YDG"/>
</dbReference>
<dbReference type="GO" id="GO:0016874">
    <property type="term" value="F:ligase activity"/>
    <property type="evidence" value="ECO:0007669"/>
    <property type="project" value="UniProtKB-KW"/>
</dbReference>
<organism evidence="6 7">
    <name type="scientific">Seminavis robusta</name>
    <dbReference type="NCBI Taxonomy" id="568900"/>
    <lineage>
        <taxon>Eukaryota</taxon>
        <taxon>Sar</taxon>
        <taxon>Stramenopiles</taxon>
        <taxon>Ochrophyta</taxon>
        <taxon>Bacillariophyta</taxon>
        <taxon>Bacillariophyceae</taxon>
        <taxon>Bacillariophycidae</taxon>
        <taxon>Naviculales</taxon>
        <taxon>Naviculaceae</taxon>
        <taxon>Seminavis</taxon>
    </lineage>
</organism>
<evidence type="ECO:0000313" key="7">
    <source>
        <dbReference type="Proteomes" id="UP001153069"/>
    </source>
</evidence>
<dbReference type="InterPro" id="IPR015947">
    <property type="entry name" value="PUA-like_sf"/>
</dbReference>
<dbReference type="PROSITE" id="PS51015">
    <property type="entry name" value="YDG"/>
    <property type="match status" value="1"/>
</dbReference>
<proteinExistence type="predicted"/>
<comment type="caution">
    <text evidence="6">The sequence shown here is derived from an EMBL/GenBank/DDBJ whole genome shotgun (WGS) entry which is preliminary data.</text>
</comment>
<sequence>MSAATNTDSVKKPKGTVGRPHPVTPLVQERAVELSGWAAETLKLYRERVEQLKNEQPKRRKPDMTAFAELKNTRTPQRRHGELPGIPVGLCLRGRGEAAILGIHEDITKGISALQDDPCYAISLSGKYADDRETDDGKIYYSGEGGKGENDKQVKDQDWENPRNASLRLSVKTQTPVRVIRATTNKDREIRYVYLGLYRCVKYTYETGKDGFKVYMFTLVPSMEHGNSTPRFSPLVRSNRSKLACKTPRRKQQQVMHPTPRFTPLVLSTRSKLPCKTPRRKQQQVKQPTTVRRGSKKLTVHDRLNKSMNKNMRRLSRS</sequence>
<feature type="domain" description="YDG" evidence="5">
    <location>
        <begin position="81"/>
        <end position="221"/>
    </location>
</feature>
<feature type="region of interest" description="Disordered" evidence="4">
    <location>
        <begin position="274"/>
        <end position="318"/>
    </location>
</feature>
<feature type="compositionally biased region" description="Basic and acidic residues" evidence="4">
    <location>
        <begin position="146"/>
        <end position="161"/>
    </location>
</feature>
<dbReference type="GO" id="GO:0005634">
    <property type="term" value="C:nucleus"/>
    <property type="evidence" value="ECO:0007669"/>
    <property type="project" value="UniProtKB-SubCell"/>
</dbReference>
<dbReference type="EMBL" id="CAICTM010001448">
    <property type="protein sequence ID" value="CAB9523737.1"/>
    <property type="molecule type" value="Genomic_DNA"/>
</dbReference>
<dbReference type="SMART" id="SM00466">
    <property type="entry name" value="SRA"/>
    <property type="match status" value="1"/>
</dbReference>
<dbReference type="AlphaFoldDB" id="A0A9N8HSJ1"/>
<evidence type="ECO:0000256" key="2">
    <source>
        <dbReference type="ARBA" id="ARBA00023242"/>
    </source>
</evidence>
<keyword evidence="2 3" id="KW-0539">Nucleus</keyword>
<dbReference type="InterPro" id="IPR051357">
    <property type="entry name" value="H3K9_HMTase_SUVAR3-9"/>
</dbReference>
<reference evidence="6" key="1">
    <citation type="submission" date="2020-06" db="EMBL/GenBank/DDBJ databases">
        <authorList>
            <consortium name="Plant Systems Biology data submission"/>
        </authorList>
    </citation>
    <scope>NUCLEOTIDE SEQUENCE</scope>
    <source>
        <strain evidence="6">D6</strain>
    </source>
</reference>
<gene>
    <name evidence="6" type="ORF">SEMRO_1450_G273770.1</name>
</gene>
<keyword evidence="7" id="KW-1185">Reference proteome</keyword>
<dbReference type="Proteomes" id="UP001153069">
    <property type="component" value="Unassembled WGS sequence"/>
</dbReference>
<dbReference type="GO" id="GO:0005694">
    <property type="term" value="C:chromosome"/>
    <property type="evidence" value="ECO:0007669"/>
    <property type="project" value="UniProtKB-SubCell"/>
</dbReference>
<protein>
    <submittedName>
        <fullName evidence="6">Protein ligase UHRF1</fullName>
    </submittedName>
</protein>
<feature type="region of interest" description="Disordered" evidence="4">
    <location>
        <begin position="1"/>
        <end position="24"/>
    </location>
</feature>
<evidence type="ECO:0000256" key="1">
    <source>
        <dbReference type="ARBA" id="ARBA00004286"/>
    </source>
</evidence>
<name>A0A9N8HSJ1_9STRA</name>
<evidence type="ECO:0000259" key="5">
    <source>
        <dbReference type="PROSITE" id="PS51015"/>
    </source>
</evidence>
<feature type="region of interest" description="Disordered" evidence="4">
    <location>
        <begin position="135"/>
        <end position="163"/>
    </location>
</feature>
<dbReference type="GO" id="GO:0003690">
    <property type="term" value="F:double-stranded DNA binding"/>
    <property type="evidence" value="ECO:0007669"/>
    <property type="project" value="TreeGrafter"/>
</dbReference>